<dbReference type="EMBL" id="OU895878">
    <property type="protein sequence ID" value="CAG9803390.1"/>
    <property type="molecule type" value="Genomic_DNA"/>
</dbReference>
<evidence type="ECO:0000259" key="11">
    <source>
        <dbReference type="PROSITE" id="PS50262"/>
    </source>
</evidence>
<evidence type="ECO:0000256" key="2">
    <source>
        <dbReference type="ARBA" id="ARBA00010663"/>
    </source>
</evidence>
<feature type="transmembrane region" description="Helical" evidence="10">
    <location>
        <begin position="258"/>
        <end position="279"/>
    </location>
</feature>
<keyword evidence="3" id="KW-1003">Cell membrane</keyword>
<name>A0A9N9WRT9_9DIPT</name>
<evidence type="ECO:0000256" key="7">
    <source>
        <dbReference type="ARBA" id="ARBA00023136"/>
    </source>
</evidence>
<dbReference type="GO" id="GO:0005886">
    <property type="term" value="C:plasma membrane"/>
    <property type="evidence" value="ECO:0007669"/>
    <property type="project" value="UniProtKB-SubCell"/>
</dbReference>
<keyword evidence="13" id="KW-1185">Reference proteome</keyword>
<evidence type="ECO:0000256" key="3">
    <source>
        <dbReference type="ARBA" id="ARBA00022475"/>
    </source>
</evidence>
<comment type="similarity">
    <text evidence="2">Belongs to the G-protein coupled receptor 1 family.</text>
</comment>
<keyword evidence="7 10" id="KW-0472">Membrane</keyword>
<accession>A0A9N9WRT9</accession>
<keyword evidence="5 10" id="KW-1133">Transmembrane helix</keyword>
<dbReference type="PROSITE" id="PS50262">
    <property type="entry name" value="G_PROTEIN_RECEP_F1_2"/>
    <property type="match status" value="1"/>
</dbReference>
<feature type="domain" description="G-protein coupled receptors family 1 profile" evidence="11">
    <location>
        <begin position="17"/>
        <end position="275"/>
    </location>
</feature>
<dbReference type="PANTHER" id="PTHR24228">
    <property type="entry name" value="B2 BRADYKININ RECEPTOR/ANGIOTENSIN II RECEPTOR"/>
    <property type="match status" value="1"/>
</dbReference>
<dbReference type="InterPro" id="IPR000276">
    <property type="entry name" value="GPCR_Rhodpsn"/>
</dbReference>
<dbReference type="AlphaFoldDB" id="A0A9N9WRT9"/>
<reference evidence="12" key="2">
    <citation type="submission" date="2022-10" db="EMBL/GenBank/DDBJ databases">
        <authorList>
            <consortium name="ENA_rothamsted_submissions"/>
            <consortium name="culmorum"/>
            <person name="King R."/>
        </authorList>
    </citation>
    <scope>NUCLEOTIDE SEQUENCE</scope>
</reference>
<dbReference type="Proteomes" id="UP001153620">
    <property type="component" value="Chromosome 2"/>
</dbReference>
<organism evidence="12 13">
    <name type="scientific">Chironomus riparius</name>
    <dbReference type="NCBI Taxonomy" id="315576"/>
    <lineage>
        <taxon>Eukaryota</taxon>
        <taxon>Metazoa</taxon>
        <taxon>Ecdysozoa</taxon>
        <taxon>Arthropoda</taxon>
        <taxon>Hexapoda</taxon>
        <taxon>Insecta</taxon>
        <taxon>Pterygota</taxon>
        <taxon>Neoptera</taxon>
        <taxon>Endopterygota</taxon>
        <taxon>Diptera</taxon>
        <taxon>Nematocera</taxon>
        <taxon>Chironomoidea</taxon>
        <taxon>Chironomidae</taxon>
        <taxon>Chironominae</taxon>
        <taxon>Chironomus</taxon>
    </lineage>
</organism>
<feature type="transmembrane region" description="Helical" evidence="10">
    <location>
        <begin position="79"/>
        <end position="100"/>
    </location>
</feature>
<dbReference type="SUPFAM" id="SSF81321">
    <property type="entry name" value="Family A G protein-coupled receptor-like"/>
    <property type="match status" value="1"/>
</dbReference>
<evidence type="ECO:0000313" key="12">
    <source>
        <dbReference type="EMBL" id="CAG9803390.1"/>
    </source>
</evidence>
<evidence type="ECO:0000256" key="9">
    <source>
        <dbReference type="ARBA" id="ARBA00023224"/>
    </source>
</evidence>
<protein>
    <recommendedName>
        <fullName evidence="11">G-protein coupled receptors family 1 profile domain-containing protein</fullName>
    </recommendedName>
</protein>
<feature type="transmembrane region" description="Helical" evidence="10">
    <location>
        <begin position="220"/>
        <end position="238"/>
    </location>
</feature>
<feature type="transmembrane region" description="Helical" evidence="10">
    <location>
        <begin position="155"/>
        <end position="177"/>
    </location>
</feature>
<dbReference type="GO" id="GO:0004930">
    <property type="term" value="F:G protein-coupled receptor activity"/>
    <property type="evidence" value="ECO:0007669"/>
    <property type="project" value="UniProtKB-KW"/>
</dbReference>
<proteinExistence type="inferred from homology"/>
<keyword evidence="4 10" id="KW-0812">Transmembrane</keyword>
<feature type="transmembrane region" description="Helical" evidence="10">
    <location>
        <begin position="38"/>
        <end position="59"/>
    </location>
</feature>
<comment type="subcellular location">
    <subcellularLocation>
        <location evidence="1">Cell membrane</location>
        <topology evidence="1">Multi-pass membrane protein</topology>
    </subcellularLocation>
</comment>
<dbReference type="Pfam" id="PF00001">
    <property type="entry name" value="7tm_1"/>
    <property type="match status" value="1"/>
</dbReference>
<evidence type="ECO:0000256" key="4">
    <source>
        <dbReference type="ARBA" id="ARBA00022692"/>
    </source>
</evidence>
<reference evidence="12" key="1">
    <citation type="submission" date="2022-01" db="EMBL/GenBank/DDBJ databases">
        <authorList>
            <person name="King R."/>
        </authorList>
    </citation>
    <scope>NUCLEOTIDE SEQUENCE</scope>
</reference>
<evidence type="ECO:0000256" key="5">
    <source>
        <dbReference type="ARBA" id="ARBA00022989"/>
    </source>
</evidence>
<keyword evidence="8" id="KW-0675">Receptor</keyword>
<sequence length="311" mass="35811">MSLFSYLIVLVLLSVIGNLFVIVSLLSNKKTRSAFDSFIINICILDFLIGAFLKSSFVIEDYFEGQQINDTHCYFMTTLMTAAPTMVLMTLVTLLFYMIFSSIKKVRIEKLLSPETSFVIIFMMWFLIGGVHLIYHKVFGTYGSICAVEDDILSTTVYCNLTLMIIVLMQMFGIFIIESIKKASDAINLRRPEAVYNNLTIEINNNSVDTEDIDGRLRKLIYVQSILFLLFWIPFYAIRAQYMFDKKTHSLDLIVLQLFFYVIGYFRSAVAPIAVLIVYPESRYLIRKIKEIDYKKITKVFAKSEIDAIPA</sequence>
<evidence type="ECO:0000256" key="10">
    <source>
        <dbReference type="SAM" id="Phobius"/>
    </source>
</evidence>
<dbReference type="PANTHER" id="PTHR24228:SF59">
    <property type="entry name" value="NEUROPEPTIDE RECEPTOR 15"/>
    <property type="match status" value="1"/>
</dbReference>
<feature type="transmembrane region" description="Helical" evidence="10">
    <location>
        <begin position="112"/>
        <end position="135"/>
    </location>
</feature>
<dbReference type="CDD" id="cd00637">
    <property type="entry name" value="7tm_classA_rhodopsin-like"/>
    <property type="match status" value="1"/>
</dbReference>
<evidence type="ECO:0000256" key="6">
    <source>
        <dbReference type="ARBA" id="ARBA00023040"/>
    </source>
</evidence>
<dbReference type="Gene3D" id="1.20.1070.10">
    <property type="entry name" value="Rhodopsin 7-helix transmembrane proteins"/>
    <property type="match status" value="1"/>
</dbReference>
<evidence type="ECO:0000313" key="13">
    <source>
        <dbReference type="Proteomes" id="UP001153620"/>
    </source>
</evidence>
<evidence type="ECO:0000256" key="1">
    <source>
        <dbReference type="ARBA" id="ARBA00004651"/>
    </source>
</evidence>
<gene>
    <name evidence="12" type="ORF">CHIRRI_LOCUS6290</name>
</gene>
<evidence type="ECO:0000256" key="8">
    <source>
        <dbReference type="ARBA" id="ARBA00023170"/>
    </source>
</evidence>
<feature type="transmembrane region" description="Helical" evidence="10">
    <location>
        <begin position="6"/>
        <end position="26"/>
    </location>
</feature>
<keyword evidence="6" id="KW-0297">G-protein coupled receptor</keyword>
<dbReference type="PRINTS" id="PR00237">
    <property type="entry name" value="GPCRRHODOPSN"/>
</dbReference>
<dbReference type="OrthoDB" id="10459394at2759"/>
<dbReference type="InterPro" id="IPR017452">
    <property type="entry name" value="GPCR_Rhodpsn_7TM"/>
</dbReference>
<keyword evidence="9" id="KW-0807">Transducer</keyword>